<comment type="similarity">
    <text evidence="9">Belongs to the MntA antitoxin family.</text>
</comment>
<evidence type="ECO:0000256" key="1">
    <source>
        <dbReference type="ARBA" id="ARBA00001946"/>
    </source>
</evidence>
<evidence type="ECO:0000259" key="10">
    <source>
        <dbReference type="Pfam" id="PF01909"/>
    </source>
</evidence>
<keyword evidence="12" id="KW-1185">Reference proteome</keyword>
<name>I3Z3G6_BELBD</name>
<dbReference type="PANTHER" id="PTHR33571:SF14">
    <property type="entry name" value="PROTEIN ADENYLYLTRANSFERASE MJ0435-RELATED"/>
    <property type="match status" value="1"/>
</dbReference>
<keyword evidence="8" id="KW-0460">Magnesium</keyword>
<dbReference type="EMBL" id="CP003281">
    <property type="protein sequence ID" value="AFL83784.1"/>
    <property type="molecule type" value="Genomic_DNA"/>
</dbReference>
<evidence type="ECO:0000256" key="5">
    <source>
        <dbReference type="ARBA" id="ARBA00022723"/>
    </source>
</evidence>
<proteinExistence type="inferred from homology"/>
<keyword evidence="2" id="KW-1277">Toxin-antitoxin system</keyword>
<evidence type="ECO:0000313" key="11">
    <source>
        <dbReference type="EMBL" id="AFL83784.1"/>
    </source>
</evidence>
<dbReference type="InterPro" id="IPR043519">
    <property type="entry name" value="NT_sf"/>
</dbReference>
<feature type="domain" description="Polymerase nucleotidyl transferase" evidence="10">
    <location>
        <begin position="11"/>
        <end position="95"/>
    </location>
</feature>
<keyword evidence="5" id="KW-0479">Metal-binding</keyword>
<dbReference type="KEGG" id="bbd:Belba_1148"/>
<evidence type="ECO:0000256" key="9">
    <source>
        <dbReference type="ARBA" id="ARBA00038276"/>
    </source>
</evidence>
<keyword evidence="4" id="KW-0548">Nucleotidyltransferase</keyword>
<reference evidence="12" key="1">
    <citation type="submission" date="2012-06" db="EMBL/GenBank/DDBJ databases">
        <title>The complete genome of Belliella baltica DSM 15883.</title>
        <authorList>
            <person name="Lucas S."/>
            <person name="Copeland A."/>
            <person name="Lapidus A."/>
            <person name="Goodwin L."/>
            <person name="Pitluck S."/>
            <person name="Peters L."/>
            <person name="Mikhailova N."/>
            <person name="Davenport K."/>
            <person name="Kyrpides N."/>
            <person name="Mavromatis K."/>
            <person name="Pagani I."/>
            <person name="Ivanova N."/>
            <person name="Ovchinnikova G."/>
            <person name="Zeytun A."/>
            <person name="Detter J.C."/>
            <person name="Han C."/>
            <person name="Land M."/>
            <person name="Hauser L."/>
            <person name="Markowitz V."/>
            <person name="Cheng J.-F."/>
            <person name="Hugenholtz P."/>
            <person name="Woyke T."/>
            <person name="Wu D."/>
            <person name="Tindall B."/>
            <person name="Pomrenke H."/>
            <person name="Brambilla E."/>
            <person name="Klenk H.-P."/>
            <person name="Eisen J.A."/>
        </authorList>
    </citation>
    <scope>NUCLEOTIDE SEQUENCE [LARGE SCALE GENOMIC DNA]</scope>
    <source>
        <strain evidence="12">DSM 15883 / CIP 108006 / LMG 21964 / BA134</strain>
    </source>
</reference>
<dbReference type="GO" id="GO:0016779">
    <property type="term" value="F:nucleotidyltransferase activity"/>
    <property type="evidence" value="ECO:0007669"/>
    <property type="project" value="UniProtKB-KW"/>
</dbReference>
<organism evidence="11 12">
    <name type="scientific">Belliella baltica (strain DSM 15883 / CIP 108006 / LMG 21964 / BA134)</name>
    <dbReference type="NCBI Taxonomy" id="866536"/>
    <lineage>
        <taxon>Bacteria</taxon>
        <taxon>Pseudomonadati</taxon>
        <taxon>Bacteroidota</taxon>
        <taxon>Cytophagia</taxon>
        <taxon>Cytophagales</taxon>
        <taxon>Cyclobacteriaceae</taxon>
        <taxon>Belliella</taxon>
    </lineage>
</organism>
<evidence type="ECO:0000256" key="4">
    <source>
        <dbReference type="ARBA" id="ARBA00022695"/>
    </source>
</evidence>
<dbReference type="eggNOG" id="COG1669">
    <property type="taxonomic scope" value="Bacteria"/>
</dbReference>
<dbReference type="AlphaFoldDB" id="I3Z3G6"/>
<protein>
    <submittedName>
        <fullName evidence="11">Putative nucleotidyltransferase</fullName>
    </submittedName>
</protein>
<evidence type="ECO:0000256" key="2">
    <source>
        <dbReference type="ARBA" id="ARBA00022649"/>
    </source>
</evidence>
<dbReference type="OrthoDB" id="9809668at2"/>
<evidence type="ECO:0000256" key="6">
    <source>
        <dbReference type="ARBA" id="ARBA00022741"/>
    </source>
</evidence>
<dbReference type="PANTHER" id="PTHR33571">
    <property type="entry name" value="SSL8005 PROTEIN"/>
    <property type="match status" value="1"/>
</dbReference>
<dbReference type="CDD" id="cd05403">
    <property type="entry name" value="NT_KNTase_like"/>
    <property type="match status" value="1"/>
</dbReference>
<dbReference type="RefSeq" id="WP_014771783.1">
    <property type="nucleotide sequence ID" value="NC_018010.1"/>
</dbReference>
<dbReference type="STRING" id="866536.Belba_1148"/>
<accession>I3Z3G6</accession>
<dbReference type="GO" id="GO:0046872">
    <property type="term" value="F:metal ion binding"/>
    <property type="evidence" value="ECO:0007669"/>
    <property type="project" value="UniProtKB-KW"/>
</dbReference>
<gene>
    <name evidence="11" type="ordered locus">Belba_1148</name>
</gene>
<keyword evidence="7" id="KW-0067">ATP-binding</keyword>
<dbReference type="GO" id="GO:0005524">
    <property type="term" value="F:ATP binding"/>
    <property type="evidence" value="ECO:0007669"/>
    <property type="project" value="UniProtKB-KW"/>
</dbReference>
<dbReference type="Gene3D" id="3.30.460.10">
    <property type="entry name" value="Beta Polymerase, domain 2"/>
    <property type="match status" value="1"/>
</dbReference>
<evidence type="ECO:0000256" key="7">
    <source>
        <dbReference type="ARBA" id="ARBA00022840"/>
    </source>
</evidence>
<dbReference type="InterPro" id="IPR002934">
    <property type="entry name" value="Polymerase_NTP_transf_dom"/>
</dbReference>
<evidence type="ECO:0000256" key="3">
    <source>
        <dbReference type="ARBA" id="ARBA00022679"/>
    </source>
</evidence>
<evidence type="ECO:0000256" key="8">
    <source>
        <dbReference type="ARBA" id="ARBA00022842"/>
    </source>
</evidence>
<dbReference type="SUPFAM" id="SSF81301">
    <property type="entry name" value="Nucleotidyltransferase"/>
    <property type="match status" value="1"/>
</dbReference>
<dbReference type="HOGENOM" id="CLU_130257_10_3_10"/>
<sequence length="97" mass="11541">MITKNEILSKLKELKPFLYEEFSVKEIGLFGSYNDDSFSDESDIDLLVELEKPIGWKFFKLEMYLEKIFNKKIDLTTKNALKDQLRSNILKKIRFVQ</sequence>
<keyword evidence="3 11" id="KW-0808">Transferase</keyword>
<keyword evidence="6" id="KW-0547">Nucleotide-binding</keyword>
<evidence type="ECO:0000313" key="12">
    <source>
        <dbReference type="Proteomes" id="UP000006050"/>
    </source>
</evidence>
<dbReference type="Pfam" id="PF01909">
    <property type="entry name" value="NTP_transf_2"/>
    <property type="match status" value="1"/>
</dbReference>
<dbReference type="Proteomes" id="UP000006050">
    <property type="component" value="Chromosome"/>
</dbReference>
<comment type="cofactor">
    <cofactor evidence="1">
        <name>Mg(2+)</name>
        <dbReference type="ChEBI" id="CHEBI:18420"/>
    </cofactor>
</comment>
<dbReference type="InterPro" id="IPR052038">
    <property type="entry name" value="Type-VII_TA_antitoxin"/>
</dbReference>